<evidence type="ECO:0000256" key="5">
    <source>
        <dbReference type="ARBA" id="ARBA00022491"/>
    </source>
</evidence>
<evidence type="ECO:0000256" key="7">
    <source>
        <dbReference type="ARBA" id="ARBA00023125"/>
    </source>
</evidence>
<dbReference type="HOGENOM" id="CLU_069532_3_0_9"/>
<keyword evidence="8" id="KW-0010">Activator</keyword>
<evidence type="ECO:0000313" key="14">
    <source>
        <dbReference type="Proteomes" id="UP000001349"/>
    </source>
</evidence>
<evidence type="ECO:0000256" key="4">
    <source>
        <dbReference type="ARBA" id="ARBA00022490"/>
    </source>
</evidence>
<dbReference type="eggNOG" id="COG1321">
    <property type="taxonomic scope" value="Bacteria"/>
</dbReference>
<accession>B8I818</accession>
<evidence type="ECO:0000256" key="1">
    <source>
        <dbReference type="ARBA" id="ARBA00004496"/>
    </source>
</evidence>
<dbReference type="Proteomes" id="UP000001349">
    <property type="component" value="Chromosome"/>
</dbReference>
<comment type="similarity">
    <text evidence="2">Belongs to the DtxR/MntR family.</text>
</comment>
<keyword evidence="7" id="KW-0238">DNA-binding</keyword>
<comment type="subunit">
    <text evidence="3">Homodimer.</text>
</comment>
<dbReference type="Gene3D" id="1.10.60.10">
    <property type="entry name" value="Iron dependent repressor, metal binding and dimerisation domain"/>
    <property type="match status" value="1"/>
</dbReference>
<dbReference type="AlphaFoldDB" id="B8I818"/>
<dbReference type="SMART" id="SM00529">
    <property type="entry name" value="HTH_DTXR"/>
    <property type="match status" value="1"/>
</dbReference>
<evidence type="ECO:0000256" key="2">
    <source>
        <dbReference type="ARBA" id="ARBA00007871"/>
    </source>
</evidence>
<gene>
    <name evidence="13" type="ordered locus">Ccel_0797</name>
</gene>
<dbReference type="KEGG" id="cce:Ccel_0797"/>
<organism evidence="13 14">
    <name type="scientific">Ruminiclostridium cellulolyticum (strain ATCC 35319 / DSM 5812 / JCM 6584 / H10)</name>
    <name type="common">Clostridium cellulolyticum</name>
    <dbReference type="NCBI Taxonomy" id="394503"/>
    <lineage>
        <taxon>Bacteria</taxon>
        <taxon>Bacillati</taxon>
        <taxon>Bacillota</taxon>
        <taxon>Clostridia</taxon>
        <taxon>Eubacteriales</taxon>
        <taxon>Oscillospiraceae</taxon>
        <taxon>Ruminiclostridium</taxon>
    </lineage>
</organism>
<reference evidence="13 14" key="1">
    <citation type="submission" date="2009-01" db="EMBL/GenBank/DDBJ databases">
        <title>Complete sequence of Clostridium cellulolyticum H10.</title>
        <authorList>
            <consortium name="US DOE Joint Genome Institute"/>
            <person name="Lucas S."/>
            <person name="Copeland A."/>
            <person name="Lapidus A."/>
            <person name="Glavina del Rio T."/>
            <person name="Dalin E."/>
            <person name="Tice H."/>
            <person name="Bruce D."/>
            <person name="Goodwin L."/>
            <person name="Pitluck S."/>
            <person name="Chertkov O."/>
            <person name="Saunders E."/>
            <person name="Brettin T."/>
            <person name="Detter J.C."/>
            <person name="Han C."/>
            <person name="Larimer F."/>
            <person name="Land M."/>
            <person name="Hauser L."/>
            <person name="Kyrpides N."/>
            <person name="Ivanova N."/>
            <person name="Zhou J."/>
            <person name="Richardson P."/>
        </authorList>
    </citation>
    <scope>NUCLEOTIDE SEQUENCE [LARGE SCALE GENOMIC DNA]</scope>
    <source>
        <strain evidence="14">ATCC 35319 / DSM 5812 / JCM 6584 / H10</strain>
    </source>
</reference>
<dbReference type="PANTHER" id="PTHR33238:SF11">
    <property type="entry name" value="TRANSCRIPTIONAL REGULATOR MNTR"/>
    <property type="match status" value="1"/>
</dbReference>
<keyword evidence="9" id="KW-0804">Transcription</keyword>
<evidence type="ECO:0000256" key="10">
    <source>
        <dbReference type="ARBA" id="ARBA00023211"/>
    </source>
</evidence>
<keyword evidence="10" id="KW-0464">Manganese</keyword>
<dbReference type="SUPFAM" id="SSF47979">
    <property type="entry name" value="Iron-dependent repressor protein, dimerization domain"/>
    <property type="match status" value="1"/>
</dbReference>
<dbReference type="OrthoDB" id="9791355at2"/>
<dbReference type="EMBL" id="CP001348">
    <property type="protein sequence ID" value="ACL75175.1"/>
    <property type="molecule type" value="Genomic_DNA"/>
</dbReference>
<dbReference type="Gene3D" id="1.10.10.10">
    <property type="entry name" value="Winged helix-like DNA-binding domain superfamily/Winged helix DNA-binding domain"/>
    <property type="match status" value="1"/>
</dbReference>
<evidence type="ECO:0000256" key="8">
    <source>
        <dbReference type="ARBA" id="ARBA00023159"/>
    </source>
</evidence>
<dbReference type="GO" id="GO:0003700">
    <property type="term" value="F:DNA-binding transcription factor activity"/>
    <property type="evidence" value="ECO:0007669"/>
    <property type="project" value="InterPro"/>
</dbReference>
<evidence type="ECO:0000256" key="9">
    <source>
        <dbReference type="ARBA" id="ARBA00023163"/>
    </source>
</evidence>
<dbReference type="InterPro" id="IPR036421">
    <property type="entry name" value="Fe_dep_repressor_sf"/>
</dbReference>
<name>B8I818_RUMCH</name>
<evidence type="ECO:0000256" key="6">
    <source>
        <dbReference type="ARBA" id="ARBA00023015"/>
    </source>
</evidence>
<feature type="domain" description="HTH dtxR-type" evidence="12">
    <location>
        <begin position="23"/>
        <end position="84"/>
    </location>
</feature>
<keyword evidence="5" id="KW-0678">Repressor</keyword>
<dbReference type="SUPFAM" id="SSF46785">
    <property type="entry name" value="Winged helix' DNA-binding domain"/>
    <property type="match status" value="1"/>
</dbReference>
<dbReference type="RefSeq" id="WP_015924337.1">
    <property type="nucleotide sequence ID" value="NC_011898.1"/>
</dbReference>
<evidence type="ECO:0000256" key="3">
    <source>
        <dbReference type="ARBA" id="ARBA00011738"/>
    </source>
</evidence>
<dbReference type="Pfam" id="PF01325">
    <property type="entry name" value="Fe_dep_repress"/>
    <property type="match status" value="1"/>
</dbReference>
<dbReference type="InterPro" id="IPR022687">
    <property type="entry name" value="HTH_DTXR"/>
</dbReference>
<dbReference type="PROSITE" id="PS50944">
    <property type="entry name" value="HTH_DTXR"/>
    <property type="match status" value="1"/>
</dbReference>
<proteinExistence type="inferred from homology"/>
<dbReference type="InterPro" id="IPR050536">
    <property type="entry name" value="DtxR_MntR_Metal-Reg"/>
</dbReference>
<keyword evidence="4" id="KW-0963">Cytoplasm</keyword>
<dbReference type="InterPro" id="IPR036388">
    <property type="entry name" value="WH-like_DNA-bd_sf"/>
</dbReference>
<keyword evidence="6" id="KW-0805">Transcription regulation</keyword>
<dbReference type="InterPro" id="IPR001367">
    <property type="entry name" value="Fe_dep_repressor"/>
</dbReference>
<dbReference type="GO" id="GO:0003677">
    <property type="term" value="F:DNA binding"/>
    <property type="evidence" value="ECO:0007669"/>
    <property type="project" value="UniProtKB-KW"/>
</dbReference>
<evidence type="ECO:0000256" key="11">
    <source>
        <dbReference type="ARBA" id="ARBA00032593"/>
    </source>
</evidence>
<evidence type="ECO:0000313" key="13">
    <source>
        <dbReference type="EMBL" id="ACL75175.1"/>
    </source>
</evidence>
<keyword evidence="14" id="KW-1185">Reference proteome</keyword>
<dbReference type="GO" id="GO:0046983">
    <property type="term" value="F:protein dimerization activity"/>
    <property type="evidence" value="ECO:0007669"/>
    <property type="project" value="InterPro"/>
</dbReference>
<protein>
    <recommendedName>
        <fullName evidence="11">Manganese transport regulator</fullName>
    </recommendedName>
</protein>
<dbReference type="GO" id="GO:0005737">
    <property type="term" value="C:cytoplasm"/>
    <property type="evidence" value="ECO:0007669"/>
    <property type="project" value="UniProtKB-SubCell"/>
</dbReference>
<sequence length="159" mass="18293">MEEISKFHTVRGYQLLMQNKNLLTSSMEDYLEMIYRNSLTESYMRINTISELLNVAAPSATKMVQKLSKIGLLQYKKYGIIFLTDNGRELGKFLLDRHNIIESFLKNLGADEDVLVETELVEHSISAGTLSTLNMFNKFLSLNPELVQKFRDFCKQDIG</sequence>
<dbReference type="PANTHER" id="PTHR33238">
    <property type="entry name" value="IRON (METAL) DEPENDENT REPRESSOR, DTXR FAMILY"/>
    <property type="match status" value="1"/>
</dbReference>
<evidence type="ECO:0000259" key="12">
    <source>
        <dbReference type="PROSITE" id="PS50944"/>
    </source>
</evidence>
<dbReference type="InterPro" id="IPR036390">
    <property type="entry name" value="WH_DNA-bd_sf"/>
</dbReference>
<comment type="subcellular location">
    <subcellularLocation>
        <location evidence="1">Cytoplasm</location>
    </subcellularLocation>
</comment>
<dbReference type="Pfam" id="PF02742">
    <property type="entry name" value="Fe_dep_repr_C"/>
    <property type="match status" value="1"/>
</dbReference>
<dbReference type="GO" id="GO:0046914">
    <property type="term" value="F:transition metal ion binding"/>
    <property type="evidence" value="ECO:0007669"/>
    <property type="project" value="InterPro"/>
</dbReference>
<dbReference type="STRING" id="394503.Ccel_0797"/>
<dbReference type="InterPro" id="IPR022689">
    <property type="entry name" value="Iron_dep_repressor"/>
</dbReference>